<feature type="region of interest" description="Disordered" evidence="1">
    <location>
        <begin position="288"/>
        <end position="313"/>
    </location>
</feature>
<dbReference type="KEGG" id="crq:GCK72_001969"/>
<dbReference type="GO" id="GO:0045132">
    <property type="term" value="P:meiotic chromosome segregation"/>
    <property type="evidence" value="ECO:0007669"/>
    <property type="project" value="TreeGrafter"/>
</dbReference>
<evidence type="ECO:0000313" key="4">
    <source>
        <dbReference type="Proteomes" id="UP000483820"/>
    </source>
</evidence>
<dbReference type="PANTHER" id="PTHR36945">
    <property type="entry name" value="HIGH INCIDENCE OF MALES (INCREASED X CHROMOSOME LOSS)-RELATED-RELATED"/>
    <property type="match status" value="1"/>
</dbReference>
<dbReference type="PROSITE" id="PS00028">
    <property type="entry name" value="ZINC_FINGER_C2H2_1"/>
    <property type="match status" value="1"/>
</dbReference>
<feature type="domain" description="C2H2-type" evidence="2">
    <location>
        <begin position="524"/>
        <end position="545"/>
    </location>
</feature>
<sequence>MVNNRCGTYIQVNIYGKTLQQLKKEGITLKSVLNEIGCPQHWIGEVSIFTGEFNKESSLLSTTIANVKLPRCSTRVIPHIEPRTSFTLNMEQKISEIDEDDEMIDVDVEEVLSDLLNEVDVLKQTEKKAALPLLSTTIANSEFPRYSTPIPFEDDLGSNFTLNFSHDVSNIASDAEEELVSDYSLHFQESVKNNDSIVNVTSDSLSGRSKENDDHTLSLTTTKESTKRAPERCSTTPAKIYKREVEEFGAPKREIAALRTNSEPAVCPNFNDSLYQSGPLIIKLQNSEQENGDQPENYGNSESSLDKNTTEDREEAFYSIPRNEVTGPLSYNVPVTASSLEIPGVALKLELNSFGFLNNNNDEMLASHDVIQNQNVYHELKPVGRLLSYSPVPLYNSYCDNEVNEGDSYHSIPKEREGEDDDETLQMNSEHTRTQYSPPLWPDKIRTKSILKAAGSNVDSKEKKVVSFKVPSSKIEKRRNSATSHTIVCSFEGCGKQIHWKVQYGKLRLVSHALTHQEKNHMPCRNCDFKCQTVGQMRYHYKKTHSDVKMTGFGIMDIQYEDIDIDDVWQKCFGNEALPTSQSSQ</sequence>
<organism evidence="3 4">
    <name type="scientific">Caenorhabditis remanei</name>
    <name type="common">Caenorhabditis vulgaris</name>
    <dbReference type="NCBI Taxonomy" id="31234"/>
    <lineage>
        <taxon>Eukaryota</taxon>
        <taxon>Metazoa</taxon>
        <taxon>Ecdysozoa</taxon>
        <taxon>Nematoda</taxon>
        <taxon>Chromadorea</taxon>
        <taxon>Rhabditida</taxon>
        <taxon>Rhabditina</taxon>
        <taxon>Rhabditomorpha</taxon>
        <taxon>Rhabditoidea</taxon>
        <taxon>Rhabditidae</taxon>
        <taxon>Peloderinae</taxon>
        <taxon>Caenorhabditis</taxon>
    </lineage>
</organism>
<evidence type="ECO:0000259" key="2">
    <source>
        <dbReference type="PROSITE" id="PS00028"/>
    </source>
</evidence>
<dbReference type="GO" id="GO:0000794">
    <property type="term" value="C:condensed nuclear chromosome"/>
    <property type="evidence" value="ECO:0007669"/>
    <property type="project" value="TreeGrafter"/>
</dbReference>
<accession>A0A6A5HS98</accession>
<dbReference type="CTD" id="9819252"/>
<dbReference type="EMBL" id="WUAV01000001">
    <property type="protein sequence ID" value="KAF1770151.1"/>
    <property type="molecule type" value="Genomic_DNA"/>
</dbReference>
<dbReference type="AlphaFoldDB" id="A0A6A5HS98"/>
<dbReference type="InterPro" id="IPR053360">
    <property type="entry name" value="Zinc_finger_domain"/>
</dbReference>
<proteinExistence type="predicted"/>
<protein>
    <recommendedName>
        <fullName evidence="2">C2H2-type domain-containing protein</fullName>
    </recommendedName>
</protein>
<evidence type="ECO:0000256" key="1">
    <source>
        <dbReference type="SAM" id="MobiDB-lite"/>
    </source>
</evidence>
<feature type="compositionally biased region" description="Polar residues" evidence="1">
    <location>
        <begin position="288"/>
        <end position="303"/>
    </location>
</feature>
<dbReference type="PANTHER" id="PTHR36945:SF2">
    <property type="entry name" value="C2H2-TYPE DOMAIN-CONTAINING PROTEIN"/>
    <property type="match status" value="1"/>
</dbReference>
<reference evidence="3 4" key="1">
    <citation type="submission" date="2019-12" db="EMBL/GenBank/DDBJ databases">
        <title>Chromosome-level assembly of the Caenorhabditis remanei genome.</title>
        <authorList>
            <person name="Teterina A.A."/>
            <person name="Willis J.H."/>
            <person name="Phillips P.C."/>
        </authorList>
    </citation>
    <scope>NUCLEOTIDE SEQUENCE [LARGE SCALE GENOMIC DNA]</scope>
    <source>
        <strain evidence="3 4">PX506</strain>
        <tissue evidence="3">Whole organism</tissue>
    </source>
</reference>
<dbReference type="Proteomes" id="UP000483820">
    <property type="component" value="Chromosome I"/>
</dbReference>
<evidence type="ECO:0000313" key="3">
    <source>
        <dbReference type="EMBL" id="KAF1770151.1"/>
    </source>
</evidence>
<dbReference type="RefSeq" id="XP_053591854.1">
    <property type="nucleotide sequence ID" value="XM_053723209.1"/>
</dbReference>
<dbReference type="GeneID" id="9819252"/>
<comment type="caution">
    <text evidence="3">The sequence shown here is derived from an EMBL/GenBank/DDBJ whole genome shotgun (WGS) entry which is preliminary data.</text>
</comment>
<dbReference type="InterPro" id="IPR013087">
    <property type="entry name" value="Znf_C2H2_type"/>
</dbReference>
<gene>
    <name evidence="3" type="ORF">GCK72_001969</name>
</gene>
<feature type="region of interest" description="Disordered" evidence="1">
    <location>
        <begin position="202"/>
        <end position="234"/>
    </location>
</feature>
<name>A0A6A5HS98_CAERE</name>